<dbReference type="HOGENOM" id="CLU_3296213_0_0_6"/>
<evidence type="ECO:0000313" key="2">
    <source>
        <dbReference type="Proteomes" id="UP000018534"/>
    </source>
</evidence>
<reference evidence="1 2" key="1">
    <citation type="journal article" date="2014" name="Genome Announc.">
        <title>Whole-Genome Sequencing of Salmonella enterica subsp. enterica Serovar Cubana Strains Isolated from Agricultural Sources.</title>
        <authorList>
            <person name="Benahmed F.H."/>
            <person name="Gopinath G.R."/>
            <person name="Wang H."/>
            <person name="Jean-Gilles Beaubrun J."/>
            <person name="Grim C."/>
            <person name="Cheng C.M."/>
            <person name="McClelland M."/>
            <person name="Ayers S."/>
            <person name="Abbott J."/>
            <person name="Desai P."/>
            <person name="Frye J.G."/>
            <person name="Weinstock G."/>
            <person name="Hammack T.S."/>
            <person name="Hanes D.E."/>
            <person name="Rasmussen M.A."/>
            <person name="Davidson M.K."/>
        </authorList>
    </citation>
    <scope>NUCLEOTIDE SEQUENCE [LARGE SCALE GENOMIC DNA]</scope>
    <source>
        <strain evidence="1">76814</strain>
    </source>
</reference>
<name>V7ILB0_SALET</name>
<comment type="caution">
    <text evidence="1">The sequence shown here is derived from an EMBL/GenBank/DDBJ whole genome shotgun (WGS) entry which is preliminary data.</text>
</comment>
<protein>
    <submittedName>
        <fullName evidence="1">Uncharacterized protein</fullName>
    </submittedName>
</protein>
<proteinExistence type="predicted"/>
<organism evidence="1 2">
    <name type="scientific">Salmonella enterica subsp. enterica serovar Cubana str. 76814</name>
    <dbReference type="NCBI Taxonomy" id="1192560"/>
    <lineage>
        <taxon>Bacteria</taxon>
        <taxon>Pseudomonadati</taxon>
        <taxon>Pseudomonadota</taxon>
        <taxon>Gammaproteobacteria</taxon>
        <taxon>Enterobacterales</taxon>
        <taxon>Enterobacteriaceae</taxon>
        <taxon>Salmonella</taxon>
    </lineage>
</organism>
<evidence type="ECO:0000313" key="1">
    <source>
        <dbReference type="EMBL" id="ETA85667.1"/>
    </source>
</evidence>
<dbReference type="AlphaFoldDB" id="V7ILB0"/>
<dbReference type="EMBL" id="AZGR01000139">
    <property type="protein sequence ID" value="ETA85667.1"/>
    <property type="molecule type" value="Genomic_DNA"/>
</dbReference>
<dbReference type="Proteomes" id="UP000018534">
    <property type="component" value="Unassembled WGS sequence"/>
</dbReference>
<sequence>MLKPAVRSVRSAILKTVPVYRSLGGNQLTKKEMKDYGYQQ</sequence>
<gene>
    <name evidence="1" type="ORF">A628_04354</name>
</gene>
<accession>V7ILB0</accession>